<evidence type="ECO:0000313" key="15">
    <source>
        <dbReference type="Proteomes" id="UP000006094"/>
    </source>
</evidence>
<dbReference type="PANTHER" id="PTHR43298:SF2">
    <property type="entry name" value="FMN_FAD EXPORTER YEEO-RELATED"/>
    <property type="match status" value="1"/>
</dbReference>
<evidence type="ECO:0000256" key="7">
    <source>
        <dbReference type="ARBA" id="ARBA00022475"/>
    </source>
</evidence>
<accession>K0B3Y2</accession>
<keyword evidence="5" id="KW-0813">Transport</keyword>
<dbReference type="Pfam" id="PF01554">
    <property type="entry name" value="MatE"/>
    <property type="match status" value="2"/>
</dbReference>
<dbReference type="PIRSF" id="PIRSF006603">
    <property type="entry name" value="DinF"/>
    <property type="match status" value="1"/>
</dbReference>
<protein>
    <recommendedName>
        <fullName evidence="4">Probable multidrug resistance protein NorM</fullName>
    </recommendedName>
    <alternativeName>
        <fullName evidence="12">Multidrug-efflux transporter</fullName>
    </alternativeName>
</protein>
<evidence type="ECO:0000256" key="13">
    <source>
        <dbReference type="SAM" id="Phobius"/>
    </source>
</evidence>
<feature type="transmembrane region" description="Helical" evidence="13">
    <location>
        <begin position="137"/>
        <end position="158"/>
    </location>
</feature>
<evidence type="ECO:0000256" key="1">
    <source>
        <dbReference type="ARBA" id="ARBA00003408"/>
    </source>
</evidence>
<dbReference type="InterPro" id="IPR048279">
    <property type="entry name" value="MdtK-like"/>
</dbReference>
<evidence type="ECO:0000256" key="11">
    <source>
        <dbReference type="ARBA" id="ARBA00023136"/>
    </source>
</evidence>
<dbReference type="GO" id="GO:0005886">
    <property type="term" value="C:plasma membrane"/>
    <property type="evidence" value="ECO:0007669"/>
    <property type="project" value="UniProtKB-SubCell"/>
</dbReference>
<evidence type="ECO:0000256" key="2">
    <source>
        <dbReference type="ARBA" id="ARBA00004651"/>
    </source>
</evidence>
<feature type="transmembrane region" description="Helical" evidence="13">
    <location>
        <begin position="364"/>
        <end position="386"/>
    </location>
</feature>
<comment type="function">
    <text evidence="1">Multidrug efflux pump.</text>
</comment>
<sequence length="457" mass="50520">MTRGFISNMIKDKEYYRTLFYIAVPVVIQNLIASSINMLDTLMVGRLGEAQIASVGISNQIFLLFNIMIVGLSSGCGVFISQYWGMKEERNIRKVLGVCLISNIIISLIFMTGILTFSNTIISIFNTDPEVIKYGSVYLKLVSLSYTFTAITFGIANASRSVERTIPPMVVSFLALICNGVINYILIFGKLGFPAMGVKGAAIGTIIARGFETIVLSIYMLKTNKVLLGKLSDLLSFNRDFVRRIYSVVTHVILNELCWGSGIIIYSIVYGRMGTQAIASVQIYNTIQNFFTVLILGLASASVVMIGKQIGLGDEEKAKRYGYQFVFISVVIGVILSIIIGLSAKSIVSLFDISDVVRYNTEMILYVVAVVFTLRCVNIMMIIGILRGGGDTKHSFHIEIMTMYGIGVPLSIIGAFVLNLPVYWVVALIAVEEIAKATLALRRLFSNKWIRNVSQEY</sequence>
<feature type="transmembrane region" description="Helical" evidence="13">
    <location>
        <begin position="290"/>
        <end position="311"/>
    </location>
</feature>
<evidence type="ECO:0000313" key="14">
    <source>
        <dbReference type="EMBL" id="AFS79832.1"/>
    </source>
</evidence>
<dbReference type="KEGG" id="cad:Curi_c28400"/>
<keyword evidence="7" id="KW-1003">Cell membrane</keyword>
<dbReference type="Proteomes" id="UP000006094">
    <property type="component" value="Chromosome"/>
</dbReference>
<name>K0B3Y2_GOTA9</name>
<dbReference type="InterPro" id="IPR002528">
    <property type="entry name" value="MATE_fam"/>
</dbReference>
<feature type="transmembrane region" description="Helical" evidence="13">
    <location>
        <begin position="245"/>
        <end position="270"/>
    </location>
</feature>
<dbReference type="HOGENOM" id="CLU_012893_5_1_9"/>
<keyword evidence="11 13" id="KW-0472">Membrane</keyword>
<feature type="transmembrane region" description="Helical" evidence="13">
    <location>
        <begin position="59"/>
        <end position="83"/>
    </location>
</feature>
<keyword evidence="10" id="KW-0406">Ion transport</keyword>
<keyword evidence="15" id="KW-1185">Reference proteome</keyword>
<dbReference type="eggNOG" id="COG0534">
    <property type="taxonomic scope" value="Bacteria"/>
</dbReference>
<dbReference type="AlphaFoldDB" id="K0B3Y2"/>
<dbReference type="STRING" id="1128398.Curi_c28400"/>
<feature type="transmembrane region" description="Helical" evidence="13">
    <location>
        <begin position="20"/>
        <end position="39"/>
    </location>
</feature>
<feature type="transmembrane region" description="Helical" evidence="13">
    <location>
        <begin position="95"/>
        <end position="117"/>
    </location>
</feature>
<evidence type="ECO:0000256" key="5">
    <source>
        <dbReference type="ARBA" id="ARBA00022448"/>
    </source>
</evidence>
<gene>
    <name evidence="14" type="ordered locus">Curi_c28400</name>
</gene>
<keyword evidence="6" id="KW-0050">Antiport</keyword>
<dbReference type="GO" id="GO:0042910">
    <property type="term" value="F:xenobiotic transmembrane transporter activity"/>
    <property type="evidence" value="ECO:0007669"/>
    <property type="project" value="InterPro"/>
</dbReference>
<reference evidence="14 15" key="1">
    <citation type="journal article" date="2012" name="PLoS ONE">
        <title>The purine-utilizing bacterium Clostridium acidurici 9a: a genome-guided metabolic reconsideration.</title>
        <authorList>
            <person name="Hartwich K."/>
            <person name="Poehlein A."/>
            <person name="Daniel R."/>
        </authorList>
    </citation>
    <scope>NUCLEOTIDE SEQUENCE [LARGE SCALE GENOMIC DNA]</scope>
    <source>
        <strain evidence="15">ATCC 7906 / DSM 604 / BCRC 14475 / CIP 104303 / KCTC 5404 / NCIMB 10678 / 9a</strain>
    </source>
</reference>
<dbReference type="CDD" id="cd13134">
    <property type="entry name" value="MATE_like_8"/>
    <property type="match status" value="1"/>
</dbReference>
<feature type="transmembrane region" description="Helical" evidence="13">
    <location>
        <begin position="170"/>
        <end position="189"/>
    </location>
</feature>
<dbReference type="InterPro" id="IPR050222">
    <property type="entry name" value="MATE_MdtK"/>
</dbReference>
<evidence type="ECO:0000256" key="8">
    <source>
        <dbReference type="ARBA" id="ARBA00022692"/>
    </source>
</evidence>
<evidence type="ECO:0000256" key="6">
    <source>
        <dbReference type="ARBA" id="ARBA00022449"/>
    </source>
</evidence>
<feature type="transmembrane region" description="Helical" evidence="13">
    <location>
        <begin position="323"/>
        <end position="344"/>
    </location>
</feature>
<keyword evidence="8 13" id="KW-0812">Transmembrane</keyword>
<evidence type="ECO:0000256" key="10">
    <source>
        <dbReference type="ARBA" id="ARBA00023065"/>
    </source>
</evidence>
<dbReference type="GO" id="GO:0006811">
    <property type="term" value="P:monoatomic ion transport"/>
    <property type="evidence" value="ECO:0007669"/>
    <property type="project" value="UniProtKB-KW"/>
</dbReference>
<comment type="subcellular location">
    <subcellularLocation>
        <location evidence="2">Cell membrane</location>
        <topology evidence="2">Multi-pass membrane protein</topology>
    </subcellularLocation>
</comment>
<comment type="similarity">
    <text evidence="3">Belongs to the multi antimicrobial extrusion (MATE) (TC 2.A.66.1) family.</text>
</comment>
<dbReference type="PANTHER" id="PTHR43298">
    <property type="entry name" value="MULTIDRUG RESISTANCE PROTEIN NORM-RELATED"/>
    <property type="match status" value="1"/>
</dbReference>
<dbReference type="OrthoDB" id="9780160at2"/>
<evidence type="ECO:0000256" key="12">
    <source>
        <dbReference type="ARBA" id="ARBA00031636"/>
    </source>
</evidence>
<evidence type="ECO:0000256" key="4">
    <source>
        <dbReference type="ARBA" id="ARBA00020268"/>
    </source>
</evidence>
<dbReference type="NCBIfam" id="TIGR00797">
    <property type="entry name" value="matE"/>
    <property type="match status" value="1"/>
</dbReference>
<proteinExistence type="inferred from homology"/>
<evidence type="ECO:0000256" key="9">
    <source>
        <dbReference type="ARBA" id="ARBA00022989"/>
    </source>
</evidence>
<evidence type="ECO:0000256" key="3">
    <source>
        <dbReference type="ARBA" id="ARBA00010199"/>
    </source>
</evidence>
<dbReference type="RefSeq" id="WP_014968966.1">
    <property type="nucleotide sequence ID" value="NC_018664.1"/>
</dbReference>
<dbReference type="GO" id="GO:0015297">
    <property type="term" value="F:antiporter activity"/>
    <property type="evidence" value="ECO:0007669"/>
    <property type="project" value="UniProtKB-KW"/>
</dbReference>
<keyword evidence="9 13" id="KW-1133">Transmembrane helix</keyword>
<dbReference type="EMBL" id="CP003326">
    <property type="protein sequence ID" value="AFS79832.1"/>
    <property type="molecule type" value="Genomic_DNA"/>
</dbReference>
<organism evidence="14 15">
    <name type="scientific">Gottschalkia acidurici (strain ATCC 7906 / DSM 604 / BCRC 14475 / CIP 104303 / KCTC 5404 / NCIMB 10678 / 9a)</name>
    <name type="common">Clostridium acidurici</name>
    <dbReference type="NCBI Taxonomy" id="1128398"/>
    <lineage>
        <taxon>Bacteria</taxon>
        <taxon>Bacillati</taxon>
        <taxon>Bacillota</taxon>
        <taxon>Tissierellia</taxon>
        <taxon>Tissierellales</taxon>
        <taxon>Gottschalkiaceae</taxon>
        <taxon>Gottschalkia</taxon>
    </lineage>
</organism>